<dbReference type="EMBL" id="MWQN01000001">
    <property type="protein sequence ID" value="OPC82587.1"/>
    <property type="molecule type" value="Genomic_DNA"/>
</dbReference>
<dbReference type="OrthoDB" id="4350412at2"/>
<reference evidence="2 3" key="1">
    <citation type="submission" date="2017-03" db="EMBL/GenBank/DDBJ databases">
        <title>Draft genome sequence of Streptomyces scabrisporus NF3, endophyte isolated from Amphipterygium adstringens.</title>
        <authorList>
            <person name="Vazquez M."/>
            <person name="Ceapa C.D."/>
            <person name="Rodriguez Luna D."/>
            <person name="Sanchez Esquivel S."/>
        </authorList>
    </citation>
    <scope>NUCLEOTIDE SEQUENCE [LARGE SCALE GENOMIC DNA]</scope>
    <source>
        <strain evidence="2 3">NF3</strain>
    </source>
</reference>
<evidence type="ECO:0000313" key="3">
    <source>
        <dbReference type="Proteomes" id="UP000190037"/>
    </source>
</evidence>
<feature type="transmembrane region" description="Helical" evidence="1">
    <location>
        <begin position="27"/>
        <end position="44"/>
    </location>
</feature>
<accession>A0A1T3P0F1</accession>
<dbReference type="AlphaFoldDB" id="A0A1T3P0F1"/>
<organism evidence="2 3">
    <name type="scientific">Embleya scabrispora</name>
    <dbReference type="NCBI Taxonomy" id="159449"/>
    <lineage>
        <taxon>Bacteria</taxon>
        <taxon>Bacillati</taxon>
        <taxon>Actinomycetota</taxon>
        <taxon>Actinomycetes</taxon>
        <taxon>Kitasatosporales</taxon>
        <taxon>Streptomycetaceae</taxon>
        <taxon>Embleya</taxon>
    </lineage>
</organism>
<comment type="caution">
    <text evidence="2">The sequence shown here is derived from an EMBL/GenBank/DDBJ whole genome shotgun (WGS) entry which is preliminary data.</text>
</comment>
<gene>
    <name evidence="2" type="ORF">B4N89_18050</name>
</gene>
<keyword evidence="1" id="KW-0472">Membrane</keyword>
<evidence type="ECO:0000256" key="1">
    <source>
        <dbReference type="SAM" id="Phobius"/>
    </source>
</evidence>
<keyword evidence="1" id="KW-0812">Transmembrane</keyword>
<keyword evidence="3" id="KW-1185">Reference proteome</keyword>
<feature type="transmembrane region" description="Helical" evidence="1">
    <location>
        <begin position="50"/>
        <end position="71"/>
    </location>
</feature>
<keyword evidence="1" id="KW-1133">Transmembrane helix</keyword>
<name>A0A1T3P0F1_9ACTN</name>
<protein>
    <recommendedName>
        <fullName evidence="4">DUF304 domain-containing protein</fullName>
    </recommendedName>
</protein>
<sequence length="180" mass="19823">MSRTSHINLNRRQLTDGVLWEAKPMRVLLVTACVPIGFGLLDLADLGLSTLWGAVLWGGLTLFVVLAYALYQYRKLSIGPNGLVFHGLFRTRGLRWEEIGAVEAKLKVGTGDAPSYAVVRCTMRDGSRKQHTINFLDKDTLPYLAVDLRWYAAPRGIAVRVLGTDEVVRAVDLVEGGARG</sequence>
<dbReference type="RefSeq" id="WP_078976855.1">
    <property type="nucleotide sequence ID" value="NZ_MWQN01000001.1"/>
</dbReference>
<evidence type="ECO:0000313" key="2">
    <source>
        <dbReference type="EMBL" id="OPC82587.1"/>
    </source>
</evidence>
<evidence type="ECO:0008006" key="4">
    <source>
        <dbReference type="Google" id="ProtNLM"/>
    </source>
</evidence>
<proteinExistence type="predicted"/>
<dbReference type="Proteomes" id="UP000190037">
    <property type="component" value="Unassembled WGS sequence"/>
</dbReference>